<evidence type="ECO:0000256" key="10">
    <source>
        <dbReference type="ARBA" id="ARBA00023295"/>
    </source>
</evidence>
<dbReference type="Pfam" id="PF01822">
    <property type="entry name" value="WSC"/>
    <property type="match status" value="1"/>
</dbReference>
<evidence type="ECO:0000256" key="12">
    <source>
        <dbReference type="ARBA" id="ARBA00024574"/>
    </source>
</evidence>
<proteinExistence type="inferred from homology"/>
<dbReference type="Proteomes" id="UP000811619">
    <property type="component" value="Unassembled WGS sequence"/>
</dbReference>
<dbReference type="InterPro" id="IPR013783">
    <property type="entry name" value="Ig-like_fold"/>
</dbReference>
<dbReference type="Gene3D" id="3.20.20.300">
    <property type="entry name" value="Glycoside hydrolase, family 3, N-terminal domain"/>
    <property type="match status" value="1"/>
</dbReference>
<dbReference type="GO" id="GO:0046556">
    <property type="term" value="F:alpha-L-arabinofuranosidase activity"/>
    <property type="evidence" value="ECO:0007669"/>
    <property type="project" value="TreeGrafter"/>
</dbReference>
<dbReference type="EC" id="3.2.1.37" evidence="13"/>
<reference evidence="16" key="1">
    <citation type="journal article" date="2020" name="bioRxiv">
        <title>Whole genome comparisons of ergot fungi reveals the divergence and evolution of species within the genus Claviceps are the result of varying mechanisms driving genome evolution and host range expansion.</title>
        <authorList>
            <person name="Wyka S.A."/>
            <person name="Mondo S.J."/>
            <person name="Liu M."/>
            <person name="Dettman J."/>
            <person name="Nalam V."/>
            <person name="Broders K.D."/>
        </authorList>
    </citation>
    <scope>NUCLEOTIDE SEQUENCE</scope>
    <source>
        <strain evidence="16">CCC 489</strain>
    </source>
</reference>
<keyword evidence="10" id="KW-0326">Glycosidase</keyword>
<evidence type="ECO:0000256" key="4">
    <source>
        <dbReference type="ARBA" id="ARBA00022525"/>
    </source>
</evidence>
<name>A0A8K0NPJ0_9HYPO</name>
<dbReference type="InterPro" id="IPR036962">
    <property type="entry name" value="Glyco_hydro_3_N_sf"/>
</dbReference>
<evidence type="ECO:0000259" key="15">
    <source>
        <dbReference type="PROSITE" id="PS51212"/>
    </source>
</evidence>
<keyword evidence="11" id="KW-0624">Polysaccharide degradation</keyword>
<dbReference type="Pfam" id="PF00933">
    <property type="entry name" value="Glyco_hydro_3"/>
    <property type="match status" value="1"/>
</dbReference>
<sequence>MMSPRWGSASLLFLSWIGRGKAGTCLPAYTADAKYVGCYQDQDNVHDLTGPLLKIWTANTPEYCANICGVAGFSFSGLKNGINCFCGHQIEKYAVKSDEASCNTPCPGNATKNCGSATTINIYQINNPEKNAHIKPGGPDCSREPLCSNKICDTSLGMTERAQALVHAMTLEEKIANIGNRAGGAPRIGLPHYGWWNEALHGVGRSPGVQFQTPLGVPFSAGTSFPMPILTSAAFDDDLIRQVAEIISIESRAFGNAGYAGLDFWTPNVNGYRDPRWGRGMETPGEDPYRIKKYTYNLVTAFEAGDRSGYKRAMATCKHYAAYDVEDGREGNDLWPTAQDMADYYLPMFQTCVRDAKVSSIMCAYNSVYGVPSCASKYLLQDILRDHWNFTEPYNYVVSDCDAVKNIYDPHKYASSPAVAAAQSLNAGTDLDCGPTYGLSMGEAIQSKLTSETVLDKSLTRLYSALIKVGYFDPVSEYNSLSWADVNTTKAQKLAYQAAVDGLTLLKNDNTLPLSKDLEKIAVIGPWANATKQMQGNYDGTAPFLVSPLAAFQKRWPKLQFAPGADMNSTNTTGFADALTIAKTADCIIFMGGIDATLERESEDRRVITWPGNQLDLISQLSKLGKPLVIVQFGGGQIDDVALLDNRNVNSILWAGYPGQDGGNAVLDSLTGAAPPAGRLPVTQYPASYVDGNSITNMNLRPSAGFPGRTYMWYTGKPTLPFGHGLHYRNMSVTWDRVPDRKSYDIASLVSSATGNKESSHFETFSITVADAGGVNELASDYVGLLFLSSSNAGPAPYPKKQLVSYGRVRQIKPGTSQKLELAVELGSLARADSQGDRYIFPGDYTVAVDIDGKVNFTFKLTGKPALIDTLPRRKGPVN</sequence>
<evidence type="ECO:0000313" key="16">
    <source>
        <dbReference type="EMBL" id="KAG5930345.1"/>
    </source>
</evidence>
<dbReference type="InterPro" id="IPR026891">
    <property type="entry name" value="Fn3-like"/>
</dbReference>
<dbReference type="Pfam" id="PF14310">
    <property type="entry name" value="Fn3-like"/>
    <property type="match status" value="1"/>
</dbReference>
<dbReference type="FunFam" id="3.40.50.1700:FF:000007">
    <property type="entry name" value="Exo-1,4-beta-xylosidase xlnD"/>
    <property type="match status" value="1"/>
</dbReference>
<evidence type="ECO:0000256" key="14">
    <source>
        <dbReference type="SAM" id="SignalP"/>
    </source>
</evidence>
<dbReference type="SMART" id="SM01217">
    <property type="entry name" value="Fn3_like"/>
    <property type="match status" value="1"/>
</dbReference>
<keyword evidence="17" id="KW-1185">Reference proteome</keyword>
<dbReference type="SUPFAM" id="SSF52279">
    <property type="entry name" value="Beta-D-glucan exohydrolase, C-terminal domain"/>
    <property type="match status" value="1"/>
</dbReference>
<evidence type="ECO:0000256" key="7">
    <source>
        <dbReference type="ARBA" id="ARBA00022801"/>
    </source>
</evidence>
<dbReference type="Gene3D" id="3.40.50.1700">
    <property type="entry name" value="Glycoside hydrolase family 3 C-terminal domain"/>
    <property type="match status" value="1"/>
</dbReference>
<dbReference type="PANTHER" id="PTHR42721">
    <property type="entry name" value="SUGAR HYDROLASE-RELATED"/>
    <property type="match status" value="1"/>
</dbReference>
<dbReference type="GO" id="GO:0045493">
    <property type="term" value="P:xylan catabolic process"/>
    <property type="evidence" value="ECO:0007669"/>
    <property type="project" value="UniProtKB-UniPathway"/>
</dbReference>
<comment type="caution">
    <text evidence="16">The sequence shown here is derived from an EMBL/GenBank/DDBJ whole genome shotgun (WGS) entry which is preliminary data.</text>
</comment>
<comment type="subcellular location">
    <subcellularLocation>
        <location evidence="1">Secreted</location>
    </subcellularLocation>
</comment>
<evidence type="ECO:0000313" key="17">
    <source>
        <dbReference type="Proteomes" id="UP000811619"/>
    </source>
</evidence>
<comment type="pathway">
    <text evidence="2">Glycan degradation; xylan degradation.</text>
</comment>
<evidence type="ECO:0000256" key="3">
    <source>
        <dbReference type="ARBA" id="ARBA00005336"/>
    </source>
</evidence>
<evidence type="ECO:0000256" key="13">
    <source>
        <dbReference type="ARBA" id="ARBA00026107"/>
    </source>
</evidence>
<keyword evidence="8" id="KW-0325">Glycoprotein</keyword>
<feature type="signal peptide" evidence="14">
    <location>
        <begin position="1"/>
        <end position="22"/>
    </location>
</feature>
<evidence type="ECO:0000256" key="8">
    <source>
        <dbReference type="ARBA" id="ARBA00023180"/>
    </source>
</evidence>
<dbReference type="SUPFAM" id="SSF51445">
    <property type="entry name" value="(Trans)glycosidases"/>
    <property type="match status" value="1"/>
</dbReference>
<dbReference type="InterPro" id="IPR002772">
    <property type="entry name" value="Glyco_hydro_3_C"/>
</dbReference>
<keyword evidence="4" id="KW-0964">Secreted</keyword>
<gene>
    <name evidence="16" type="ORF">E4U42_001860</name>
</gene>
<dbReference type="InterPro" id="IPR002889">
    <property type="entry name" value="WSC_carb-bd"/>
</dbReference>
<dbReference type="InterPro" id="IPR044993">
    <property type="entry name" value="BXL"/>
</dbReference>
<protein>
    <recommendedName>
        <fullName evidence="13">xylan 1,4-beta-xylosidase</fullName>
        <ecNumber evidence="13">3.2.1.37</ecNumber>
    </recommendedName>
</protein>
<dbReference type="InterPro" id="IPR001764">
    <property type="entry name" value="Glyco_hydro_3_N"/>
</dbReference>
<dbReference type="Pfam" id="PF01915">
    <property type="entry name" value="Glyco_hydro_3_C"/>
    <property type="match status" value="1"/>
</dbReference>
<evidence type="ECO:0000256" key="9">
    <source>
        <dbReference type="ARBA" id="ARBA00023277"/>
    </source>
</evidence>
<keyword evidence="5" id="KW-0858">Xylan degradation</keyword>
<dbReference type="AlphaFoldDB" id="A0A8K0NPJ0"/>
<keyword evidence="9" id="KW-0119">Carbohydrate metabolism</keyword>
<dbReference type="GO" id="GO:0005576">
    <property type="term" value="C:extracellular region"/>
    <property type="evidence" value="ECO:0007669"/>
    <property type="project" value="UniProtKB-SubCell"/>
</dbReference>
<dbReference type="GO" id="GO:0031222">
    <property type="term" value="P:arabinan catabolic process"/>
    <property type="evidence" value="ECO:0007669"/>
    <property type="project" value="TreeGrafter"/>
</dbReference>
<evidence type="ECO:0000256" key="5">
    <source>
        <dbReference type="ARBA" id="ARBA00022651"/>
    </source>
</evidence>
<evidence type="ECO:0000256" key="1">
    <source>
        <dbReference type="ARBA" id="ARBA00004613"/>
    </source>
</evidence>
<organism evidence="16 17">
    <name type="scientific">Claviceps africana</name>
    <dbReference type="NCBI Taxonomy" id="83212"/>
    <lineage>
        <taxon>Eukaryota</taxon>
        <taxon>Fungi</taxon>
        <taxon>Dikarya</taxon>
        <taxon>Ascomycota</taxon>
        <taxon>Pezizomycotina</taxon>
        <taxon>Sordariomycetes</taxon>
        <taxon>Hypocreomycetidae</taxon>
        <taxon>Hypocreales</taxon>
        <taxon>Clavicipitaceae</taxon>
        <taxon>Claviceps</taxon>
    </lineage>
</organism>
<dbReference type="EMBL" id="SRPY01000016">
    <property type="protein sequence ID" value="KAG5930345.1"/>
    <property type="molecule type" value="Genomic_DNA"/>
</dbReference>
<feature type="domain" description="WSC" evidence="15">
    <location>
        <begin position="32"/>
        <end position="126"/>
    </location>
</feature>
<keyword evidence="7" id="KW-0378">Hydrolase</keyword>
<dbReference type="Gene3D" id="2.60.40.10">
    <property type="entry name" value="Immunoglobulins"/>
    <property type="match status" value="1"/>
</dbReference>
<comment type="similarity">
    <text evidence="3">Belongs to the glycosyl hydrolase 3 family.</text>
</comment>
<accession>A0A8K0NPJ0</accession>
<dbReference type="UniPathway" id="UPA00114"/>
<evidence type="ECO:0000256" key="11">
    <source>
        <dbReference type="ARBA" id="ARBA00023326"/>
    </source>
</evidence>
<evidence type="ECO:0000256" key="2">
    <source>
        <dbReference type="ARBA" id="ARBA00004851"/>
    </source>
</evidence>
<dbReference type="PROSITE" id="PS51212">
    <property type="entry name" value="WSC"/>
    <property type="match status" value="1"/>
</dbReference>
<feature type="chain" id="PRO_5035463969" description="xylan 1,4-beta-xylosidase" evidence="14">
    <location>
        <begin position="23"/>
        <end position="879"/>
    </location>
</feature>
<evidence type="ECO:0000256" key="6">
    <source>
        <dbReference type="ARBA" id="ARBA00022729"/>
    </source>
</evidence>
<dbReference type="InterPro" id="IPR036881">
    <property type="entry name" value="Glyco_hydro_3_C_sf"/>
</dbReference>
<dbReference type="SMART" id="SM00321">
    <property type="entry name" value="WSC"/>
    <property type="match status" value="1"/>
</dbReference>
<dbReference type="PANTHER" id="PTHR42721:SF3">
    <property type="entry name" value="BETA-D-XYLOSIDASE 5-RELATED"/>
    <property type="match status" value="1"/>
</dbReference>
<dbReference type="InterPro" id="IPR017853">
    <property type="entry name" value="GH"/>
</dbReference>
<dbReference type="OrthoDB" id="47059at2759"/>
<comment type="catalytic activity">
    <reaction evidence="12">
        <text>Hydrolysis of (1-&gt;4)-beta-D-xylans, to remove successive D-xylose residues from the non-reducing termini.</text>
        <dbReference type="EC" id="3.2.1.37"/>
    </reaction>
</comment>
<keyword evidence="6 14" id="KW-0732">Signal</keyword>
<dbReference type="GO" id="GO:0009044">
    <property type="term" value="F:xylan 1,4-beta-xylosidase activity"/>
    <property type="evidence" value="ECO:0007669"/>
    <property type="project" value="UniProtKB-EC"/>
</dbReference>